<accession>A0A4S8KPN7</accession>
<feature type="non-terminal residue" evidence="1">
    <location>
        <position position="1"/>
    </location>
</feature>
<dbReference type="EMBL" id="ML180416">
    <property type="protein sequence ID" value="THU77511.1"/>
    <property type="molecule type" value="Genomic_DNA"/>
</dbReference>
<keyword evidence="2" id="KW-1185">Reference proteome</keyword>
<evidence type="ECO:0000313" key="2">
    <source>
        <dbReference type="Proteomes" id="UP000297245"/>
    </source>
</evidence>
<dbReference type="OrthoDB" id="3187773at2759"/>
<gene>
    <name evidence="1" type="ORF">K435DRAFT_702188</name>
</gene>
<protein>
    <submittedName>
        <fullName evidence="1">Uncharacterized protein</fullName>
    </submittedName>
</protein>
<name>A0A4S8KPN7_DENBC</name>
<evidence type="ECO:0000313" key="1">
    <source>
        <dbReference type="EMBL" id="THU77511.1"/>
    </source>
</evidence>
<reference evidence="1 2" key="1">
    <citation type="journal article" date="2019" name="Nat. Ecol. Evol.">
        <title>Megaphylogeny resolves global patterns of mushroom evolution.</title>
        <authorList>
            <person name="Varga T."/>
            <person name="Krizsan K."/>
            <person name="Foldi C."/>
            <person name="Dima B."/>
            <person name="Sanchez-Garcia M."/>
            <person name="Sanchez-Ramirez S."/>
            <person name="Szollosi G.J."/>
            <person name="Szarkandi J.G."/>
            <person name="Papp V."/>
            <person name="Albert L."/>
            <person name="Andreopoulos W."/>
            <person name="Angelini C."/>
            <person name="Antonin V."/>
            <person name="Barry K.W."/>
            <person name="Bougher N.L."/>
            <person name="Buchanan P."/>
            <person name="Buyck B."/>
            <person name="Bense V."/>
            <person name="Catcheside P."/>
            <person name="Chovatia M."/>
            <person name="Cooper J."/>
            <person name="Damon W."/>
            <person name="Desjardin D."/>
            <person name="Finy P."/>
            <person name="Geml J."/>
            <person name="Haridas S."/>
            <person name="Hughes K."/>
            <person name="Justo A."/>
            <person name="Karasinski D."/>
            <person name="Kautmanova I."/>
            <person name="Kiss B."/>
            <person name="Kocsube S."/>
            <person name="Kotiranta H."/>
            <person name="LaButti K.M."/>
            <person name="Lechner B.E."/>
            <person name="Liimatainen K."/>
            <person name="Lipzen A."/>
            <person name="Lukacs Z."/>
            <person name="Mihaltcheva S."/>
            <person name="Morgado L.N."/>
            <person name="Niskanen T."/>
            <person name="Noordeloos M.E."/>
            <person name="Ohm R.A."/>
            <person name="Ortiz-Santana B."/>
            <person name="Ovrebo C."/>
            <person name="Racz N."/>
            <person name="Riley R."/>
            <person name="Savchenko A."/>
            <person name="Shiryaev A."/>
            <person name="Soop K."/>
            <person name="Spirin V."/>
            <person name="Szebenyi C."/>
            <person name="Tomsovsky M."/>
            <person name="Tulloss R.E."/>
            <person name="Uehling J."/>
            <person name="Grigoriev I.V."/>
            <person name="Vagvolgyi C."/>
            <person name="Papp T."/>
            <person name="Martin F.M."/>
            <person name="Miettinen O."/>
            <person name="Hibbett D.S."/>
            <person name="Nagy L.G."/>
        </authorList>
    </citation>
    <scope>NUCLEOTIDE SEQUENCE [LARGE SCALE GENOMIC DNA]</scope>
    <source>
        <strain evidence="1 2">CBS 962.96</strain>
    </source>
</reference>
<dbReference type="AlphaFoldDB" id="A0A4S8KPN7"/>
<sequence>VIHLDTILCLAHLLPVFGKKSLPRKFDYHYTLDCFSTLYGNQYADHHANEIIF</sequence>
<proteinExistence type="predicted"/>
<organism evidence="1 2">
    <name type="scientific">Dendrothele bispora (strain CBS 962.96)</name>
    <dbReference type="NCBI Taxonomy" id="1314807"/>
    <lineage>
        <taxon>Eukaryota</taxon>
        <taxon>Fungi</taxon>
        <taxon>Dikarya</taxon>
        <taxon>Basidiomycota</taxon>
        <taxon>Agaricomycotina</taxon>
        <taxon>Agaricomycetes</taxon>
        <taxon>Agaricomycetidae</taxon>
        <taxon>Agaricales</taxon>
        <taxon>Agaricales incertae sedis</taxon>
        <taxon>Dendrothele</taxon>
    </lineage>
</organism>
<dbReference type="Proteomes" id="UP000297245">
    <property type="component" value="Unassembled WGS sequence"/>
</dbReference>